<feature type="compositionally biased region" description="Basic and acidic residues" evidence="4">
    <location>
        <begin position="137"/>
        <end position="159"/>
    </location>
</feature>
<feature type="signal peptide" evidence="5">
    <location>
        <begin position="1"/>
        <end position="26"/>
    </location>
</feature>
<dbReference type="InterPro" id="IPR036396">
    <property type="entry name" value="Cyt_P450_sf"/>
</dbReference>
<sequence length="252" mass="28367">MAETWWHTVLCVIVVTVLLKLRRASSRRDVAGLNLPPGPWTLPVIGSLYCLVGALARLARWYGAVKLLRLGHVRTLVVSSPEAAREVMKTHDAALANRPVYVTMDIFTNGGQNIAMSPYTSTHWRELRRLCSAPDASSRERQRQGEAHDERHHHEGHPWRQREAYLDEMANALELLAGFNLVDLFPTSRLARVIGGRSLRVAREVHARIDRIMKAIIQSHAKAMDDKMARRQRGPSPHSAASPEGRWTQDTA</sequence>
<dbReference type="GO" id="GO:0005506">
    <property type="term" value="F:iron ion binding"/>
    <property type="evidence" value="ECO:0007669"/>
    <property type="project" value="InterPro"/>
</dbReference>
<dbReference type="Gramene" id="TVU36873">
    <property type="protein sequence ID" value="TVU36873"/>
    <property type="gene ID" value="EJB05_18826"/>
</dbReference>
<organism evidence="6 7">
    <name type="scientific">Eragrostis curvula</name>
    <name type="common">weeping love grass</name>
    <dbReference type="NCBI Taxonomy" id="38414"/>
    <lineage>
        <taxon>Eukaryota</taxon>
        <taxon>Viridiplantae</taxon>
        <taxon>Streptophyta</taxon>
        <taxon>Embryophyta</taxon>
        <taxon>Tracheophyta</taxon>
        <taxon>Spermatophyta</taxon>
        <taxon>Magnoliopsida</taxon>
        <taxon>Liliopsida</taxon>
        <taxon>Poales</taxon>
        <taxon>Poaceae</taxon>
        <taxon>PACMAD clade</taxon>
        <taxon>Chloridoideae</taxon>
        <taxon>Eragrostideae</taxon>
        <taxon>Eragrostidinae</taxon>
        <taxon>Eragrostis</taxon>
    </lineage>
</organism>
<dbReference type="PANTHER" id="PTHR47955">
    <property type="entry name" value="CYTOCHROME P450 FAMILY 71 PROTEIN"/>
    <property type="match status" value="1"/>
</dbReference>
<evidence type="ECO:0000256" key="5">
    <source>
        <dbReference type="SAM" id="SignalP"/>
    </source>
</evidence>
<proteinExistence type="inferred from homology"/>
<dbReference type="GO" id="GO:0016705">
    <property type="term" value="F:oxidoreductase activity, acting on paired donors, with incorporation or reduction of molecular oxygen"/>
    <property type="evidence" value="ECO:0007669"/>
    <property type="project" value="InterPro"/>
</dbReference>
<evidence type="ECO:0000256" key="1">
    <source>
        <dbReference type="ARBA" id="ARBA00010617"/>
    </source>
</evidence>
<dbReference type="Gene3D" id="1.10.630.10">
    <property type="entry name" value="Cytochrome P450"/>
    <property type="match status" value="1"/>
</dbReference>
<feature type="region of interest" description="Disordered" evidence="4">
    <location>
        <begin position="221"/>
        <end position="252"/>
    </location>
</feature>
<keyword evidence="3" id="KW-0408">Iron</keyword>
<dbReference type="AlphaFoldDB" id="A0A5J9VL61"/>
<dbReference type="InterPro" id="IPR001128">
    <property type="entry name" value="Cyt_P450"/>
</dbReference>
<dbReference type="SUPFAM" id="SSF48264">
    <property type="entry name" value="Cytochrome P450"/>
    <property type="match status" value="1"/>
</dbReference>
<evidence type="ECO:0000313" key="7">
    <source>
        <dbReference type="Proteomes" id="UP000324897"/>
    </source>
</evidence>
<name>A0A5J9VL61_9POAL</name>
<dbReference type="PANTHER" id="PTHR47955:SF11">
    <property type="entry name" value="4-HYDROXYPHENYLACETALDEHYDE OXIME MONOOXYGENASE"/>
    <property type="match status" value="1"/>
</dbReference>
<gene>
    <name evidence="6" type="ORF">EJB05_18826</name>
</gene>
<dbReference type="OrthoDB" id="687480at2759"/>
<evidence type="ECO:0000256" key="3">
    <source>
        <dbReference type="ARBA" id="ARBA00023004"/>
    </source>
</evidence>
<comment type="similarity">
    <text evidence="1">Belongs to the cytochrome P450 family.</text>
</comment>
<dbReference type="GO" id="GO:0004497">
    <property type="term" value="F:monooxygenase activity"/>
    <property type="evidence" value="ECO:0007669"/>
    <property type="project" value="InterPro"/>
</dbReference>
<evidence type="ECO:0008006" key="8">
    <source>
        <dbReference type="Google" id="ProtNLM"/>
    </source>
</evidence>
<feature type="region of interest" description="Disordered" evidence="4">
    <location>
        <begin position="133"/>
        <end position="159"/>
    </location>
</feature>
<keyword evidence="5" id="KW-0732">Signal</keyword>
<dbReference type="GO" id="GO:0020037">
    <property type="term" value="F:heme binding"/>
    <property type="evidence" value="ECO:0007669"/>
    <property type="project" value="InterPro"/>
</dbReference>
<keyword evidence="2" id="KW-0479">Metal-binding</keyword>
<evidence type="ECO:0000313" key="6">
    <source>
        <dbReference type="EMBL" id="TVU36873.1"/>
    </source>
</evidence>
<dbReference type="Pfam" id="PF00067">
    <property type="entry name" value="p450"/>
    <property type="match status" value="1"/>
</dbReference>
<feature type="non-terminal residue" evidence="6">
    <location>
        <position position="1"/>
    </location>
</feature>
<reference evidence="6 7" key="1">
    <citation type="journal article" date="2019" name="Sci. Rep.">
        <title>A high-quality genome of Eragrostis curvula grass provides insights into Poaceae evolution and supports new strategies to enhance forage quality.</title>
        <authorList>
            <person name="Carballo J."/>
            <person name="Santos B.A.C.M."/>
            <person name="Zappacosta D."/>
            <person name="Garbus I."/>
            <person name="Selva J.P."/>
            <person name="Gallo C.A."/>
            <person name="Diaz A."/>
            <person name="Albertini E."/>
            <person name="Caccamo M."/>
            <person name="Echenique V."/>
        </authorList>
    </citation>
    <scope>NUCLEOTIDE SEQUENCE [LARGE SCALE GENOMIC DNA]</scope>
    <source>
        <strain evidence="7">cv. Victoria</strain>
        <tissue evidence="6">Leaf</tissue>
    </source>
</reference>
<comment type="caution">
    <text evidence="6">The sequence shown here is derived from an EMBL/GenBank/DDBJ whole genome shotgun (WGS) entry which is preliminary data.</text>
</comment>
<feature type="chain" id="PRO_5023869302" description="Cytochrome P450" evidence="5">
    <location>
        <begin position="27"/>
        <end position="252"/>
    </location>
</feature>
<evidence type="ECO:0000256" key="2">
    <source>
        <dbReference type="ARBA" id="ARBA00022723"/>
    </source>
</evidence>
<dbReference type="EMBL" id="RWGY01000009">
    <property type="protein sequence ID" value="TVU36873.1"/>
    <property type="molecule type" value="Genomic_DNA"/>
</dbReference>
<evidence type="ECO:0000256" key="4">
    <source>
        <dbReference type="SAM" id="MobiDB-lite"/>
    </source>
</evidence>
<accession>A0A5J9VL61</accession>
<dbReference type="Proteomes" id="UP000324897">
    <property type="component" value="Unassembled WGS sequence"/>
</dbReference>
<keyword evidence="7" id="KW-1185">Reference proteome</keyword>
<protein>
    <recommendedName>
        <fullName evidence="8">Cytochrome P450</fullName>
    </recommendedName>
</protein>